<dbReference type="Proteomes" id="UP000027192">
    <property type="component" value="Unassembled WGS sequence"/>
</dbReference>
<dbReference type="AlphaFoldDB" id="A0A066RPM5"/>
<evidence type="ECO:0000313" key="2">
    <source>
        <dbReference type="Proteomes" id="UP000027192"/>
    </source>
</evidence>
<evidence type="ECO:0000313" key="1">
    <source>
        <dbReference type="EMBL" id="KDM92415.1"/>
    </source>
</evidence>
<sequence length="66" mass="7599">MRYQTALFTDNFVAALSSEPEGSSGPLFSRARMRDQTALFTDFYSFLRTEFHEKLHTQLYGVANET</sequence>
<comment type="caution">
    <text evidence="1">The sequence shown here is derived from an EMBL/GenBank/DDBJ whole genome shotgun (WGS) entry which is preliminary data.</text>
</comment>
<organism evidence="1 2">
    <name type="scientific">Photobacterium galatheae</name>
    <dbReference type="NCBI Taxonomy" id="1654360"/>
    <lineage>
        <taxon>Bacteria</taxon>
        <taxon>Pseudomonadati</taxon>
        <taxon>Pseudomonadota</taxon>
        <taxon>Gammaproteobacteria</taxon>
        <taxon>Vibrionales</taxon>
        <taxon>Vibrionaceae</taxon>
        <taxon>Photobacterium</taxon>
    </lineage>
</organism>
<reference evidence="1 2" key="1">
    <citation type="submission" date="2014-04" db="EMBL/GenBank/DDBJ databases">
        <title>Draft genome sequence of Photobacterium halotolerans S2753: a solonamide, ngercheumicin and holomycin producer.</title>
        <authorList>
            <person name="Machado H.R."/>
            <person name="Gram L."/>
        </authorList>
    </citation>
    <scope>NUCLEOTIDE SEQUENCE [LARGE SCALE GENOMIC DNA]</scope>
    <source>
        <strain evidence="1 2">S2753</strain>
    </source>
</reference>
<dbReference type="EMBL" id="JMIB01000009">
    <property type="protein sequence ID" value="KDM92415.1"/>
    <property type="molecule type" value="Genomic_DNA"/>
</dbReference>
<protein>
    <submittedName>
        <fullName evidence="1">Uncharacterized protein</fullName>
    </submittedName>
</protein>
<accession>A0A066RPM5</accession>
<keyword evidence="2" id="KW-1185">Reference proteome</keyword>
<gene>
    <name evidence="1" type="ORF">EA58_06785</name>
</gene>
<proteinExistence type="predicted"/>
<name>A0A066RPM5_9GAMM</name>